<comment type="caution">
    <text evidence="3">The sequence shown here is derived from an EMBL/GenBank/DDBJ whole genome shotgun (WGS) entry which is preliminary data.</text>
</comment>
<organism evidence="3 4">
    <name type="scientific">Pelagihabitans pacificus</name>
    <dbReference type="NCBI Taxonomy" id="2696054"/>
    <lineage>
        <taxon>Bacteria</taxon>
        <taxon>Pseudomonadati</taxon>
        <taxon>Bacteroidota</taxon>
        <taxon>Flavobacteriia</taxon>
        <taxon>Flavobacteriales</taxon>
        <taxon>Flavobacteriaceae</taxon>
        <taxon>Pelagihabitans</taxon>
    </lineage>
</organism>
<evidence type="ECO:0000259" key="2">
    <source>
        <dbReference type="Pfam" id="PF20254"/>
    </source>
</evidence>
<dbReference type="Proteomes" id="UP000707206">
    <property type="component" value="Unassembled WGS sequence"/>
</dbReference>
<dbReference type="InterPro" id="IPR046540">
    <property type="entry name" value="DMFA2_C"/>
</dbReference>
<dbReference type="AlphaFoldDB" id="A0A967AXF2"/>
<keyword evidence="1" id="KW-1133">Transmembrane helix</keyword>
<reference evidence="3" key="1">
    <citation type="submission" date="2019-07" db="EMBL/GenBank/DDBJ databases">
        <authorList>
            <person name="De-Chao Zhang Q."/>
        </authorList>
    </citation>
    <scope>NUCLEOTIDE SEQUENCE</scope>
    <source>
        <strain evidence="3">TP-CH-4</strain>
    </source>
</reference>
<dbReference type="Pfam" id="PF20254">
    <property type="entry name" value="DMFA2_C"/>
    <property type="match status" value="1"/>
</dbReference>
<dbReference type="RefSeq" id="WP_152575588.1">
    <property type="nucleotide sequence ID" value="NZ_VIKU02000006.1"/>
</dbReference>
<feature type="domain" description="N,N-dimethylformamidase beta subunit-like C-terminal" evidence="2">
    <location>
        <begin position="68"/>
        <end position="542"/>
    </location>
</feature>
<accession>A0A967AXF2</accession>
<gene>
    <name evidence="3" type="ORF">FK220_017165</name>
</gene>
<protein>
    <recommendedName>
        <fullName evidence="2">N,N-dimethylformamidase beta subunit-like C-terminal domain-containing protein</fullName>
    </recommendedName>
</protein>
<keyword evidence="1" id="KW-0472">Membrane</keyword>
<evidence type="ECO:0000313" key="4">
    <source>
        <dbReference type="Proteomes" id="UP000707206"/>
    </source>
</evidence>
<evidence type="ECO:0000256" key="1">
    <source>
        <dbReference type="SAM" id="Phobius"/>
    </source>
</evidence>
<feature type="transmembrane region" description="Helical" evidence="1">
    <location>
        <begin position="491"/>
        <end position="508"/>
    </location>
</feature>
<sequence>MKKTNVDIQSSNFISNKILLENNKEGTLNWRLTKPALNREIEGYASKSSINKGESLDLFVNTRSTTFTLTVYRMGWYGGMGGREIVGPITLEGTEQHIPLPERNTGLVECAWKKPYRLTSKKDWITGIYVVKLEEKENNKQSYILFVVRDDGEPHDVLFQLPVTTYQAYNYWGGKCLYTFGSGSLTNWGTVSGERALKVSFNRPYARSNNIAAAYGMGAGDFFTNTRPVTTHNYPTSSAGWDYNMVRWLEKNKYNVGYCTNIDLHNDRSLLNNSKIFLSSGHDEYWTDEMRTSVRNARDNGVNLAFFSSNTMYWQIRLEKSKLSEEHYRTIVCYKEVDLDPIKDKTCTINFCDIPEQGSQASLIGVQYFLDPVAGDIKIENASHWVFEGTDLKKGDRLKGLLGYEVDGVVSESPANIEILATTVCQRVQLQNNSFILKYIFSRVLAPFTSFLRSKVPTSKKYSPKVLTFTILLGLLLVFCLYYFFDALIPIFLVLGTFLFILLWFVKIKISGKVTSNMTLYQAKSGAQVFATGSMQWAWGLDDFNSPELRSSVLNQEAILITKNVLKKFGAYAES</sequence>
<feature type="transmembrane region" description="Helical" evidence="1">
    <location>
        <begin position="466"/>
        <end position="485"/>
    </location>
</feature>
<name>A0A967AXF2_9FLAO</name>
<dbReference type="EMBL" id="VIKU02000006">
    <property type="protein sequence ID" value="NHF61085.1"/>
    <property type="molecule type" value="Genomic_DNA"/>
</dbReference>
<reference evidence="3" key="2">
    <citation type="submission" date="2020-03" db="EMBL/GenBank/DDBJ databases">
        <title>Flavobacteriaceae bacterium strain TP-CH-4, a member of the family Flavobacteriaceae isolated from a deep-sea seamount.</title>
        <authorList>
            <person name="Zhang D.-C."/>
        </authorList>
    </citation>
    <scope>NUCLEOTIDE SEQUENCE</scope>
    <source>
        <strain evidence="3">TP-CH-4</strain>
    </source>
</reference>
<evidence type="ECO:0000313" key="3">
    <source>
        <dbReference type="EMBL" id="NHF61085.1"/>
    </source>
</evidence>
<keyword evidence="1" id="KW-0812">Transmembrane</keyword>
<keyword evidence="4" id="KW-1185">Reference proteome</keyword>
<proteinExistence type="predicted"/>